<organism evidence="2 3">
    <name type="scientific">Oncorhynchus tshawytscha</name>
    <name type="common">Chinook salmon</name>
    <name type="synonym">Salmo tshawytscha</name>
    <dbReference type="NCBI Taxonomy" id="74940"/>
    <lineage>
        <taxon>Eukaryota</taxon>
        <taxon>Metazoa</taxon>
        <taxon>Chordata</taxon>
        <taxon>Craniata</taxon>
        <taxon>Vertebrata</taxon>
        <taxon>Euteleostomi</taxon>
        <taxon>Actinopterygii</taxon>
        <taxon>Neopterygii</taxon>
        <taxon>Teleostei</taxon>
        <taxon>Protacanthopterygii</taxon>
        <taxon>Salmoniformes</taxon>
        <taxon>Salmonidae</taxon>
        <taxon>Salmoninae</taxon>
        <taxon>Oncorhynchus</taxon>
    </lineage>
</organism>
<feature type="transmembrane region" description="Helical" evidence="1">
    <location>
        <begin position="38"/>
        <end position="58"/>
    </location>
</feature>
<dbReference type="Proteomes" id="UP000694402">
    <property type="component" value="Unassembled WGS sequence"/>
</dbReference>
<dbReference type="SUPFAM" id="SSF81321">
    <property type="entry name" value="Family A G protein-coupled receptor-like"/>
    <property type="match status" value="1"/>
</dbReference>
<name>A0A8C8FTJ6_ONCTS</name>
<reference evidence="2" key="2">
    <citation type="submission" date="2025-09" db="UniProtKB">
        <authorList>
            <consortium name="Ensembl"/>
        </authorList>
    </citation>
    <scope>IDENTIFICATION</scope>
</reference>
<feature type="transmembrane region" description="Helical" evidence="1">
    <location>
        <begin position="6"/>
        <end position="26"/>
    </location>
</feature>
<keyword evidence="3" id="KW-1185">Reference proteome</keyword>
<protein>
    <submittedName>
        <fullName evidence="2">Uncharacterized protein</fullName>
    </submittedName>
</protein>
<keyword evidence="1" id="KW-0812">Transmembrane</keyword>
<dbReference type="Ensembl" id="ENSOTST00005042125.2">
    <property type="protein sequence ID" value="ENSOTSP00005038726.1"/>
    <property type="gene ID" value="ENSOTSG00005018329.2"/>
</dbReference>
<dbReference type="AlphaFoldDB" id="A0A8C8FTJ6"/>
<evidence type="ECO:0000256" key="1">
    <source>
        <dbReference type="SAM" id="Phobius"/>
    </source>
</evidence>
<accession>A0A8C8FTJ6</accession>
<reference evidence="2" key="1">
    <citation type="submission" date="2025-08" db="UniProtKB">
        <authorList>
            <consortium name="Ensembl"/>
        </authorList>
    </citation>
    <scope>IDENTIFICATION</scope>
</reference>
<evidence type="ECO:0000313" key="2">
    <source>
        <dbReference type="Ensembl" id="ENSOTSP00005038726.1"/>
    </source>
</evidence>
<keyword evidence="1" id="KW-0472">Membrane</keyword>
<evidence type="ECO:0000313" key="3">
    <source>
        <dbReference type="Proteomes" id="UP000694402"/>
    </source>
</evidence>
<sequence>YLTSLAHIVYRLVSTVLLTVCLFYSMCNSRKESHKTDLIALLFLSTNSIVDPWVFIFLSPSVLRFFWGALCKVPLLRSRLQCSCFRTSSERLKLEDSGGQQQTDSWTRTLRRVGLHYGSCS</sequence>
<proteinExistence type="predicted"/>
<keyword evidence="1" id="KW-1133">Transmembrane helix</keyword>